<evidence type="ECO:0000313" key="2">
    <source>
        <dbReference type="EMBL" id="PNR50504.1"/>
    </source>
</evidence>
<evidence type="ECO:0000313" key="4">
    <source>
        <dbReference type="Proteomes" id="UP000006727"/>
    </source>
</evidence>
<evidence type="ECO:0000256" key="1">
    <source>
        <dbReference type="SAM" id="Phobius"/>
    </source>
</evidence>
<dbReference type="InParanoid" id="A0A2K1K9Q1"/>
<dbReference type="Proteomes" id="UP000006727">
    <property type="component" value="Chromosome 7"/>
</dbReference>
<dbReference type="EnsemblPlants" id="Pp3c7_229V3.1">
    <property type="protein sequence ID" value="PAC:32924422.CDS.1"/>
    <property type="gene ID" value="Pp3c7_229"/>
</dbReference>
<proteinExistence type="predicted"/>
<name>A0A2K1K9Q1_PHYPA</name>
<organism evidence="2">
    <name type="scientific">Physcomitrium patens</name>
    <name type="common">Spreading-leaved earth moss</name>
    <name type="synonym">Physcomitrella patens</name>
    <dbReference type="NCBI Taxonomy" id="3218"/>
    <lineage>
        <taxon>Eukaryota</taxon>
        <taxon>Viridiplantae</taxon>
        <taxon>Streptophyta</taxon>
        <taxon>Embryophyta</taxon>
        <taxon>Bryophyta</taxon>
        <taxon>Bryophytina</taxon>
        <taxon>Bryopsida</taxon>
        <taxon>Funariidae</taxon>
        <taxon>Funariales</taxon>
        <taxon>Funariaceae</taxon>
        <taxon>Physcomitrium</taxon>
    </lineage>
</organism>
<reference evidence="2 4" key="2">
    <citation type="journal article" date="2018" name="Plant J.">
        <title>The Physcomitrella patens chromosome-scale assembly reveals moss genome structure and evolution.</title>
        <authorList>
            <person name="Lang D."/>
            <person name="Ullrich K.K."/>
            <person name="Murat F."/>
            <person name="Fuchs J."/>
            <person name="Jenkins J."/>
            <person name="Haas F.B."/>
            <person name="Piednoel M."/>
            <person name="Gundlach H."/>
            <person name="Van Bel M."/>
            <person name="Meyberg R."/>
            <person name="Vives C."/>
            <person name="Morata J."/>
            <person name="Symeonidi A."/>
            <person name="Hiss M."/>
            <person name="Muchero W."/>
            <person name="Kamisugi Y."/>
            <person name="Saleh O."/>
            <person name="Blanc G."/>
            <person name="Decker E.L."/>
            <person name="van Gessel N."/>
            <person name="Grimwood J."/>
            <person name="Hayes R.D."/>
            <person name="Graham S.W."/>
            <person name="Gunter L.E."/>
            <person name="McDaniel S.F."/>
            <person name="Hoernstein S.N.W."/>
            <person name="Larsson A."/>
            <person name="Li F.W."/>
            <person name="Perroud P.F."/>
            <person name="Phillips J."/>
            <person name="Ranjan P."/>
            <person name="Rokshar D.S."/>
            <person name="Rothfels C.J."/>
            <person name="Schneider L."/>
            <person name="Shu S."/>
            <person name="Stevenson D.W."/>
            <person name="Thummler F."/>
            <person name="Tillich M."/>
            <person name="Villarreal Aguilar J.C."/>
            <person name="Widiez T."/>
            <person name="Wong G.K."/>
            <person name="Wymore A."/>
            <person name="Zhang Y."/>
            <person name="Zimmer A.D."/>
            <person name="Quatrano R.S."/>
            <person name="Mayer K.F.X."/>
            <person name="Goodstein D."/>
            <person name="Casacuberta J.M."/>
            <person name="Vandepoele K."/>
            <person name="Reski R."/>
            <person name="Cuming A.C."/>
            <person name="Tuskan G.A."/>
            <person name="Maumus F."/>
            <person name="Salse J."/>
            <person name="Schmutz J."/>
            <person name="Rensing S.A."/>
        </authorList>
    </citation>
    <scope>NUCLEOTIDE SEQUENCE [LARGE SCALE GENOMIC DNA]</scope>
    <source>
        <strain evidence="3 4">cv. Gransden 2004</strain>
    </source>
</reference>
<feature type="transmembrane region" description="Helical" evidence="1">
    <location>
        <begin position="75"/>
        <end position="96"/>
    </location>
</feature>
<keyword evidence="1" id="KW-0472">Membrane</keyword>
<reference evidence="2 4" key="1">
    <citation type="journal article" date="2008" name="Science">
        <title>The Physcomitrella genome reveals evolutionary insights into the conquest of land by plants.</title>
        <authorList>
            <person name="Rensing S."/>
            <person name="Lang D."/>
            <person name="Zimmer A."/>
            <person name="Terry A."/>
            <person name="Salamov A."/>
            <person name="Shapiro H."/>
            <person name="Nishiyama T."/>
            <person name="Perroud P.-F."/>
            <person name="Lindquist E."/>
            <person name="Kamisugi Y."/>
            <person name="Tanahashi T."/>
            <person name="Sakakibara K."/>
            <person name="Fujita T."/>
            <person name="Oishi K."/>
            <person name="Shin-I T."/>
            <person name="Kuroki Y."/>
            <person name="Toyoda A."/>
            <person name="Suzuki Y."/>
            <person name="Hashimoto A."/>
            <person name="Yamaguchi K."/>
            <person name="Sugano A."/>
            <person name="Kohara Y."/>
            <person name="Fujiyama A."/>
            <person name="Anterola A."/>
            <person name="Aoki S."/>
            <person name="Ashton N."/>
            <person name="Barbazuk W.B."/>
            <person name="Barker E."/>
            <person name="Bennetzen J."/>
            <person name="Bezanilla M."/>
            <person name="Blankenship R."/>
            <person name="Cho S.H."/>
            <person name="Dutcher S."/>
            <person name="Estelle M."/>
            <person name="Fawcett J.A."/>
            <person name="Gundlach H."/>
            <person name="Hanada K."/>
            <person name="Heyl A."/>
            <person name="Hicks K.A."/>
            <person name="Hugh J."/>
            <person name="Lohr M."/>
            <person name="Mayer K."/>
            <person name="Melkozernov A."/>
            <person name="Murata T."/>
            <person name="Nelson D."/>
            <person name="Pils B."/>
            <person name="Prigge M."/>
            <person name="Reiss B."/>
            <person name="Renner T."/>
            <person name="Rombauts S."/>
            <person name="Rushton P."/>
            <person name="Sanderfoot A."/>
            <person name="Schween G."/>
            <person name="Shiu S.-H."/>
            <person name="Stueber K."/>
            <person name="Theodoulou F.L."/>
            <person name="Tu H."/>
            <person name="Van de Peer Y."/>
            <person name="Verrier P.J."/>
            <person name="Waters E."/>
            <person name="Wood A."/>
            <person name="Yang L."/>
            <person name="Cove D."/>
            <person name="Cuming A."/>
            <person name="Hasebe M."/>
            <person name="Lucas S."/>
            <person name="Mishler D.B."/>
            <person name="Reski R."/>
            <person name="Grigoriev I."/>
            <person name="Quatrano R.S."/>
            <person name="Boore J.L."/>
        </authorList>
    </citation>
    <scope>NUCLEOTIDE SEQUENCE [LARGE SCALE GENOMIC DNA]</scope>
    <source>
        <strain evidence="3 4">cv. Gransden 2004</strain>
    </source>
</reference>
<keyword evidence="1" id="KW-0812">Transmembrane</keyword>
<dbReference type="Gramene" id="Pp3c7_229V3.1">
    <property type="protein sequence ID" value="PAC:32924422.CDS.1"/>
    <property type="gene ID" value="Pp3c7_229"/>
</dbReference>
<gene>
    <name evidence="2" type="ORF">PHYPA_009690</name>
</gene>
<evidence type="ECO:0000313" key="3">
    <source>
        <dbReference type="EnsemblPlants" id="PAC:32924422.CDS.1"/>
    </source>
</evidence>
<accession>A0A2K1K9Q1</accession>
<keyword evidence="1" id="KW-1133">Transmembrane helix</keyword>
<sequence>MSCKMLMNECYLVTQSCKHSENTQCGRILSIGTVSASSVSGTDVNSFFMSANDAGVSSGFSVSAMLEDDSNDMKMHSLGACLLFFVFFVLSLKFRIKRREIVWKRRQSLQTSSETLFRGALPL</sequence>
<dbReference type="EMBL" id="ABEU02000007">
    <property type="protein sequence ID" value="PNR50504.1"/>
    <property type="molecule type" value="Genomic_DNA"/>
</dbReference>
<reference evidence="3" key="3">
    <citation type="submission" date="2020-12" db="UniProtKB">
        <authorList>
            <consortium name="EnsemblPlants"/>
        </authorList>
    </citation>
    <scope>IDENTIFICATION</scope>
</reference>
<protein>
    <submittedName>
        <fullName evidence="2 3">Uncharacterized protein</fullName>
    </submittedName>
</protein>
<dbReference type="AlphaFoldDB" id="A0A2K1K9Q1"/>
<keyword evidence="4" id="KW-1185">Reference proteome</keyword>